<gene>
    <name evidence="1" type="ORF">EV182_002667</name>
</gene>
<sequence length="472" mass="52687">MLLLPDLAIAVTFRDDDAGDGANGARIYNAPLIPALALSVAFIAVVYVIVRSLLRLLFGSPASSYPRRDGLAAAVLFVPSTSIYPSARYMEPGHAGRHRLHIRTIIDDFVHNRIELRNTTLGEDEQEHGGIIAPLLEIDQCATFSVGFRDMLKLATRILPDMVWHSRGWDLVAQQQFYDRNGEILEVFLGPDRLSLVGCFQQSEDAEIESLEDAINLQIDRIVESYLQVSSFFQDDRSSRCHILDLSGMWGDLATYIIDSHHVPVDIMVSTQSQMGFATELARESGVEPLLRVHVGALSHDLPRIGGEESYTGILSLDATDWVGLKNLGTYFQAVHRLLAPDGLFLVQVTTADNSSLWSSELVQYHGFRLDRIQRGADTPMLCNLERMLGELKASGFVVLSVENITEDAAITMSVWITRLLEARLDERMLPKGKHYYEWLLYLAWTQSLLMRGLLSKHFILATCLPTATSVS</sequence>
<comment type="caution">
    <text evidence="1">The sequence shown here is derived from an EMBL/GenBank/DDBJ whole genome shotgun (WGS) entry which is preliminary data.</text>
</comment>
<dbReference type="Proteomes" id="UP001145114">
    <property type="component" value="Unassembled WGS sequence"/>
</dbReference>
<evidence type="ECO:0000313" key="1">
    <source>
        <dbReference type="EMBL" id="KAJ1674737.1"/>
    </source>
</evidence>
<accession>A0ACC1HE45</accession>
<dbReference type="EMBL" id="JAMZIH010005722">
    <property type="protein sequence ID" value="KAJ1674737.1"/>
    <property type="molecule type" value="Genomic_DNA"/>
</dbReference>
<reference evidence="1" key="1">
    <citation type="submission" date="2022-06" db="EMBL/GenBank/DDBJ databases">
        <title>Phylogenomic reconstructions and comparative analyses of Kickxellomycotina fungi.</title>
        <authorList>
            <person name="Reynolds N.K."/>
            <person name="Stajich J.E."/>
            <person name="Barry K."/>
            <person name="Grigoriev I.V."/>
            <person name="Crous P."/>
            <person name="Smith M.E."/>
        </authorList>
    </citation>
    <scope>NUCLEOTIDE SEQUENCE</scope>
    <source>
        <strain evidence="1">RSA 2271</strain>
    </source>
</reference>
<keyword evidence="2" id="KW-1185">Reference proteome</keyword>
<name>A0ACC1HE45_9FUNG</name>
<protein>
    <submittedName>
        <fullName evidence="1">Uncharacterized protein</fullName>
    </submittedName>
</protein>
<organism evidence="1 2">
    <name type="scientific">Spiromyces aspiralis</name>
    <dbReference type="NCBI Taxonomy" id="68401"/>
    <lineage>
        <taxon>Eukaryota</taxon>
        <taxon>Fungi</taxon>
        <taxon>Fungi incertae sedis</taxon>
        <taxon>Zoopagomycota</taxon>
        <taxon>Kickxellomycotina</taxon>
        <taxon>Kickxellomycetes</taxon>
        <taxon>Kickxellales</taxon>
        <taxon>Kickxellaceae</taxon>
        <taxon>Spiromyces</taxon>
    </lineage>
</organism>
<evidence type="ECO:0000313" key="2">
    <source>
        <dbReference type="Proteomes" id="UP001145114"/>
    </source>
</evidence>
<proteinExistence type="predicted"/>